<feature type="region of interest" description="Disordered" evidence="1">
    <location>
        <begin position="92"/>
        <end position="209"/>
    </location>
</feature>
<organism evidence="3 4">
    <name type="scientific">Aspergillus luchuensis (strain CBS 106.47)</name>
    <dbReference type="NCBI Taxonomy" id="1137211"/>
    <lineage>
        <taxon>Eukaryota</taxon>
        <taxon>Fungi</taxon>
        <taxon>Dikarya</taxon>
        <taxon>Ascomycota</taxon>
        <taxon>Pezizomycotina</taxon>
        <taxon>Eurotiomycetes</taxon>
        <taxon>Eurotiomycetidae</taxon>
        <taxon>Eurotiales</taxon>
        <taxon>Aspergillaceae</taxon>
        <taxon>Aspergillus</taxon>
        <taxon>Aspergillus subgen. Circumdati</taxon>
    </lineage>
</organism>
<protein>
    <recommendedName>
        <fullName evidence="5">PPPDE domain-containing protein</fullName>
    </recommendedName>
</protein>
<feature type="compositionally biased region" description="Acidic residues" evidence="1">
    <location>
        <begin position="175"/>
        <end position="187"/>
    </location>
</feature>
<dbReference type="EMBL" id="KV878247">
    <property type="protein sequence ID" value="OJZ82721.1"/>
    <property type="molecule type" value="Genomic_DNA"/>
</dbReference>
<feature type="region of interest" description="Disordered" evidence="1">
    <location>
        <begin position="221"/>
        <end position="254"/>
    </location>
</feature>
<evidence type="ECO:0008006" key="5">
    <source>
        <dbReference type="Google" id="ProtNLM"/>
    </source>
</evidence>
<dbReference type="Proteomes" id="UP000184063">
    <property type="component" value="Unassembled WGS sequence"/>
</dbReference>
<dbReference type="VEuPathDB" id="FungiDB:ASPFODRAFT_36263"/>
<dbReference type="OrthoDB" id="4504815at2759"/>
<evidence type="ECO:0000313" key="4">
    <source>
        <dbReference type="Proteomes" id="UP000184063"/>
    </source>
</evidence>
<sequence>MWFNLTTNQKAFALASLLLTPGALAAAIPPREINSELTTPSYVAGVPINTHVPTTGADESLTSDPEVGVTCPIQSQTCDKDGNPKSIWEIIASGQPNAAPRSVDEDPSLTERDDGTPKYIWETLTGADGSPTSDPEVGVTCPIQSQTCDKDGNPKSIWEIIASGQPNAAPRSVDEDPSLTERDDDAESITGPHGYQPSTSVDEASSLTERDDIDANDITSDLQEEDTLSGPSDDDVAPSKTTRQPSTEVKRAAKVTGDAKYKKLKEALGKTPEVGQGYAIKIRSERARIAGKKAPDHYLIAAGYVTERKEGGVTYLKFESGCWDIQLDGKKIVFTDRGASSWYEWSETKMEVLGKIRSGVDNTEVERYGEQIAAKMNKKGYNTLFNNCRDFVLKLYAEIKA</sequence>
<evidence type="ECO:0000313" key="3">
    <source>
        <dbReference type="EMBL" id="OJZ82721.1"/>
    </source>
</evidence>
<evidence type="ECO:0000256" key="2">
    <source>
        <dbReference type="SAM" id="SignalP"/>
    </source>
</evidence>
<accession>A0A1M3T7K7</accession>
<feature type="signal peptide" evidence="2">
    <location>
        <begin position="1"/>
        <end position="25"/>
    </location>
</feature>
<reference evidence="4" key="1">
    <citation type="journal article" date="2017" name="Genome Biol.">
        <title>Comparative genomics reveals high biological diversity and specific adaptations in the industrially and medically important fungal genus Aspergillus.</title>
        <authorList>
            <person name="de Vries R.P."/>
            <person name="Riley R."/>
            <person name="Wiebenga A."/>
            <person name="Aguilar-Osorio G."/>
            <person name="Amillis S."/>
            <person name="Uchima C.A."/>
            <person name="Anderluh G."/>
            <person name="Asadollahi M."/>
            <person name="Askin M."/>
            <person name="Barry K."/>
            <person name="Battaglia E."/>
            <person name="Bayram O."/>
            <person name="Benocci T."/>
            <person name="Braus-Stromeyer S.A."/>
            <person name="Caldana C."/>
            <person name="Canovas D."/>
            <person name="Cerqueira G.C."/>
            <person name="Chen F."/>
            <person name="Chen W."/>
            <person name="Choi C."/>
            <person name="Clum A."/>
            <person name="Dos Santos R.A."/>
            <person name="Damasio A.R."/>
            <person name="Diallinas G."/>
            <person name="Emri T."/>
            <person name="Fekete E."/>
            <person name="Flipphi M."/>
            <person name="Freyberg S."/>
            <person name="Gallo A."/>
            <person name="Gournas C."/>
            <person name="Habgood R."/>
            <person name="Hainaut M."/>
            <person name="Harispe M.L."/>
            <person name="Henrissat B."/>
            <person name="Hilden K.S."/>
            <person name="Hope R."/>
            <person name="Hossain A."/>
            <person name="Karabika E."/>
            <person name="Karaffa L."/>
            <person name="Karanyi Z."/>
            <person name="Krasevec N."/>
            <person name="Kuo A."/>
            <person name="Kusch H."/>
            <person name="LaButti K."/>
            <person name="Lagendijk E.L."/>
            <person name="Lapidus A."/>
            <person name="Levasseur A."/>
            <person name="Lindquist E."/>
            <person name="Lipzen A."/>
            <person name="Logrieco A.F."/>
            <person name="MacCabe A."/>
            <person name="Maekelae M.R."/>
            <person name="Malavazi I."/>
            <person name="Melin P."/>
            <person name="Meyer V."/>
            <person name="Mielnichuk N."/>
            <person name="Miskei M."/>
            <person name="Molnar A.P."/>
            <person name="Mule G."/>
            <person name="Ngan C.Y."/>
            <person name="Orejas M."/>
            <person name="Orosz E."/>
            <person name="Ouedraogo J.P."/>
            <person name="Overkamp K.M."/>
            <person name="Park H.-S."/>
            <person name="Perrone G."/>
            <person name="Piumi F."/>
            <person name="Punt P.J."/>
            <person name="Ram A.F."/>
            <person name="Ramon A."/>
            <person name="Rauscher S."/>
            <person name="Record E."/>
            <person name="Riano-Pachon D.M."/>
            <person name="Robert V."/>
            <person name="Roehrig J."/>
            <person name="Ruller R."/>
            <person name="Salamov A."/>
            <person name="Salih N.S."/>
            <person name="Samson R.A."/>
            <person name="Sandor E."/>
            <person name="Sanguinetti M."/>
            <person name="Schuetze T."/>
            <person name="Sepcic K."/>
            <person name="Shelest E."/>
            <person name="Sherlock G."/>
            <person name="Sophianopoulou V."/>
            <person name="Squina F.M."/>
            <person name="Sun H."/>
            <person name="Susca A."/>
            <person name="Todd R.B."/>
            <person name="Tsang A."/>
            <person name="Unkles S.E."/>
            <person name="van de Wiele N."/>
            <person name="van Rossen-Uffink D."/>
            <person name="Oliveira J.V."/>
            <person name="Vesth T.C."/>
            <person name="Visser J."/>
            <person name="Yu J.-H."/>
            <person name="Zhou M."/>
            <person name="Andersen M.R."/>
            <person name="Archer D.B."/>
            <person name="Baker S.E."/>
            <person name="Benoit I."/>
            <person name="Brakhage A.A."/>
            <person name="Braus G.H."/>
            <person name="Fischer R."/>
            <person name="Frisvad J.C."/>
            <person name="Goldman G.H."/>
            <person name="Houbraken J."/>
            <person name="Oakley B."/>
            <person name="Pocsi I."/>
            <person name="Scazzocchio C."/>
            <person name="Seiboth B."/>
            <person name="vanKuyk P.A."/>
            <person name="Wortman J."/>
            <person name="Dyer P.S."/>
            <person name="Grigoriev I.V."/>
        </authorList>
    </citation>
    <scope>NUCLEOTIDE SEQUENCE [LARGE SCALE GENOMIC DNA]</scope>
    <source>
        <strain evidence="4">CBS 106.47</strain>
    </source>
</reference>
<feature type="chain" id="PRO_5013290717" description="PPPDE domain-containing protein" evidence="2">
    <location>
        <begin position="26"/>
        <end position="401"/>
    </location>
</feature>
<keyword evidence="2" id="KW-0732">Signal</keyword>
<gene>
    <name evidence="3" type="ORF">ASPFODRAFT_36263</name>
</gene>
<feature type="compositionally biased region" description="Acidic residues" evidence="1">
    <location>
        <begin position="222"/>
        <end position="236"/>
    </location>
</feature>
<name>A0A1M3T7K7_ASPLC</name>
<feature type="compositionally biased region" description="Polar residues" evidence="1">
    <location>
        <begin position="196"/>
        <end position="207"/>
    </location>
</feature>
<dbReference type="AlphaFoldDB" id="A0A1M3T7K7"/>
<evidence type="ECO:0000256" key="1">
    <source>
        <dbReference type="SAM" id="MobiDB-lite"/>
    </source>
</evidence>
<proteinExistence type="predicted"/>